<dbReference type="PANTHER" id="PTHR38110">
    <property type="entry name" value="CHROMOSOME 23, WHOLE GENOME SHOTGUN SEQUENCE"/>
    <property type="match status" value="1"/>
</dbReference>
<proteinExistence type="predicted"/>
<dbReference type="SUPFAM" id="SSF54637">
    <property type="entry name" value="Thioesterase/thiol ester dehydrase-isomerase"/>
    <property type="match status" value="2"/>
</dbReference>
<dbReference type="InterPro" id="IPR042171">
    <property type="entry name" value="Acyl-CoA_hotdog"/>
</dbReference>
<protein>
    <submittedName>
        <fullName evidence="3">Thioesterase family protein</fullName>
    </submittedName>
</protein>
<dbReference type="AlphaFoldDB" id="A0A7Y3W412"/>
<dbReference type="Gene3D" id="2.40.160.210">
    <property type="entry name" value="Acyl-CoA thioesterase, double hotdog domain"/>
    <property type="match status" value="1"/>
</dbReference>
<evidence type="ECO:0000313" key="4">
    <source>
        <dbReference type="Proteomes" id="UP000536835"/>
    </source>
</evidence>
<organism evidence="3 4">
    <name type="scientific">Parvularcula mediterranea</name>
    <dbReference type="NCBI Taxonomy" id="2732508"/>
    <lineage>
        <taxon>Bacteria</taxon>
        <taxon>Pseudomonadati</taxon>
        <taxon>Pseudomonadota</taxon>
        <taxon>Alphaproteobacteria</taxon>
        <taxon>Parvularculales</taxon>
        <taxon>Parvularculaceae</taxon>
        <taxon>Parvularcula</taxon>
    </lineage>
</organism>
<dbReference type="Pfam" id="PF13622">
    <property type="entry name" value="4HBT_3"/>
    <property type="match status" value="1"/>
</dbReference>
<dbReference type="InterPro" id="IPR029069">
    <property type="entry name" value="HotDog_dom_sf"/>
</dbReference>
<feature type="domain" description="Acyl-CoA thioesterase-like N-terminal HotDog" evidence="1">
    <location>
        <begin position="21"/>
        <end position="102"/>
    </location>
</feature>
<dbReference type="RefSeq" id="WP_173196692.1">
    <property type="nucleotide sequence ID" value="NZ_JABFCX010000002.1"/>
</dbReference>
<evidence type="ECO:0000259" key="2">
    <source>
        <dbReference type="Pfam" id="PF20789"/>
    </source>
</evidence>
<feature type="domain" description="Acyl-CoA thioesterase-like C-terminal" evidence="2">
    <location>
        <begin position="128"/>
        <end position="259"/>
    </location>
</feature>
<dbReference type="Proteomes" id="UP000536835">
    <property type="component" value="Unassembled WGS sequence"/>
</dbReference>
<sequence length="261" mass="28009">MKFSELMDEKHFADGVFSTDIPESWGQGRTAYGGLTAALCARAAEMAVGELPPLRSVQVAFIAPAAGSVTTEARLLRRGKSTSFVEAEVRGEKGAATRGVLVYGAGRDSTVKVDDYPMPDVQGPDGLERMEITPMHPAFLSNYEIAPCGGGMPFLGSDKGEMQWWARAQDESYWGSEVGVLAIGDLTPPAAAPLMKTFAPVSSVNWHIDFLTDDLSTEDGWYLLHTKAQSAGDGWSSQDMGVWAKDGRPIAAARQTVVVFS</sequence>
<evidence type="ECO:0000313" key="3">
    <source>
        <dbReference type="EMBL" id="NNU15305.1"/>
    </source>
</evidence>
<reference evidence="3 4" key="1">
    <citation type="submission" date="2020-05" db="EMBL/GenBank/DDBJ databases">
        <title>Parvularcula mediterraneae sp. nov., isolated from polypropylene straw from shallow seawater of the seashore of Laganas in Zakynthos island, Greece.</title>
        <authorList>
            <person name="Szabo I."/>
            <person name="Al-Omari J."/>
            <person name="Rado J."/>
            <person name="Szerdahelyi G.S."/>
        </authorList>
    </citation>
    <scope>NUCLEOTIDE SEQUENCE [LARGE SCALE GENOMIC DNA]</scope>
    <source>
        <strain evidence="3 4">ZS-1/3</strain>
    </source>
</reference>
<accession>A0A7Y3W412</accession>
<dbReference type="InterPro" id="IPR049450">
    <property type="entry name" value="ACOT8-like_C"/>
</dbReference>
<name>A0A7Y3W412_9PROT</name>
<comment type="caution">
    <text evidence="3">The sequence shown here is derived from an EMBL/GenBank/DDBJ whole genome shotgun (WGS) entry which is preliminary data.</text>
</comment>
<dbReference type="Pfam" id="PF20789">
    <property type="entry name" value="4HBT_3C"/>
    <property type="match status" value="1"/>
</dbReference>
<dbReference type="InterPro" id="IPR052389">
    <property type="entry name" value="Sec_Metab_Biosynth-Assoc"/>
</dbReference>
<dbReference type="InterPro" id="IPR049449">
    <property type="entry name" value="TesB_ACOT8-like_N"/>
</dbReference>
<dbReference type="PANTHER" id="PTHR38110:SF1">
    <property type="entry name" value="THIOESTERASE DOMAIN-CONTAINING PROTEIN"/>
    <property type="match status" value="1"/>
</dbReference>
<dbReference type="EMBL" id="JABFCX010000002">
    <property type="protein sequence ID" value="NNU15305.1"/>
    <property type="molecule type" value="Genomic_DNA"/>
</dbReference>
<keyword evidence="4" id="KW-1185">Reference proteome</keyword>
<evidence type="ECO:0000259" key="1">
    <source>
        <dbReference type="Pfam" id="PF13622"/>
    </source>
</evidence>
<gene>
    <name evidence="3" type="ORF">HK107_03065</name>
</gene>